<dbReference type="InterPro" id="IPR048661">
    <property type="entry name" value="CPL1-like"/>
</dbReference>
<gene>
    <name evidence="2" type="ORF">M413DRAFT_68475</name>
</gene>
<reference evidence="2 3" key="1">
    <citation type="submission" date="2014-04" db="EMBL/GenBank/DDBJ databases">
        <authorList>
            <consortium name="DOE Joint Genome Institute"/>
            <person name="Kuo A."/>
            <person name="Gay G."/>
            <person name="Dore J."/>
            <person name="Kohler A."/>
            <person name="Nagy L.G."/>
            <person name="Floudas D."/>
            <person name="Copeland A."/>
            <person name="Barry K.W."/>
            <person name="Cichocki N."/>
            <person name="Veneault-Fourrey C."/>
            <person name="LaButti K."/>
            <person name="Lindquist E.A."/>
            <person name="Lipzen A."/>
            <person name="Lundell T."/>
            <person name="Morin E."/>
            <person name="Murat C."/>
            <person name="Sun H."/>
            <person name="Tunlid A."/>
            <person name="Henrissat B."/>
            <person name="Grigoriev I.V."/>
            <person name="Hibbett D.S."/>
            <person name="Martin F."/>
            <person name="Nordberg H.P."/>
            <person name="Cantor M.N."/>
            <person name="Hua S.X."/>
        </authorList>
    </citation>
    <scope>NUCLEOTIDE SEQUENCE [LARGE SCALE GENOMIC DNA]</scope>
    <source>
        <strain evidence="3">h7</strain>
    </source>
</reference>
<dbReference type="EMBL" id="KN831774">
    <property type="protein sequence ID" value="KIM44098.1"/>
    <property type="molecule type" value="Genomic_DNA"/>
</dbReference>
<organism evidence="2 3">
    <name type="scientific">Hebeloma cylindrosporum</name>
    <dbReference type="NCBI Taxonomy" id="76867"/>
    <lineage>
        <taxon>Eukaryota</taxon>
        <taxon>Fungi</taxon>
        <taxon>Dikarya</taxon>
        <taxon>Basidiomycota</taxon>
        <taxon>Agaricomycotina</taxon>
        <taxon>Agaricomycetes</taxon>
        <taxon>Agaricomycetidae</taxon>
        <taxon>Agaricales</taxon>
        <taxon>Agaricineae</taxon>
        <taxon>Hymenogastraceae</taxon>
        <taxon>Hebeloma</taxon>
    </lineage>
</organism>
<reference evidence="3" key="2">
    <citation type="submission" date="2015-01" db="EMBL/GenBank/DDBJ databases">
        <title>Evolutionary Origins and Diversification of the Mycorrhizal Mutualists.</title>
        <authorList>
            <consortium name="DOE Joint Genome Institute"/>
            <consortium name="Mycorrhizal Genomics Consortium"/>
            <person name="Kohler A."/>
            <person name="Kuo A."/>
            <person name="Nagy L.G."/>
            <person name="Floudas D."/>
            <person name="Copeland A."/>
            <person name="Barry K.W."/>
            <person name="Cichocki N."/>
            <person name="Veneault-Fourrey C."/>
            <person name="LaButti K."/>
            <person name="Lindquist E.A."/>
            <person name="Lipzen A."/>
            <person name="Lundell T."/>
            <person name="Morin E."/>
            <person name="Murat C."/>
            <person name="Riley R."/>
            <person name="Ohm R."/>
            <person name="Sun H."/>
            <person name="Tunlid A."/>
            <person name="Henrissat B."/>
            <person name="Grigoriev I.V."/>
            <person name="Hibbett D.S."/>
            <person name="Martin F."/>
        </authorList>
    </citation>
    <scope>NUCLEOTIDE SEQUENCE [LARGE SCALE GENOMIC DNA]</scope>
    <source>
        <strain evidence="3">h7</strain>
    </source>
</reference>
<dbReference type="PANTHER" id="PTHR35192:SF2">
    <property type="entry name" value="APPLE DOMAIN-CONTAINING PROTEIN"/>
    <property type="match status" value="1"/>
</dbReference>
<dbReference type="Proteomes" id="UP000053424">
    <property type="component" value="Unassembled WGS sequence"/>
</dbReference>
<keyword evidence="3" id="KW-1185">Reference proteome</keyword>
<evidence type="ECO:0000259" key="1">
    <source>
        <dbReference type="Pfam" id="PF21671"/>
    </source>
</evidence>
<evidence type="ECO:0000313" key="3">
    <source>
        <dbReference type="Proteomes" id="UP000053424"/>
    </source>
</evidence>
<dbReference type="AlphaFoldDB" id="A0A0C2Y2R7"/>
<dbReference type="PANTHER" id="PTHR35192">
    <property type="entry name" value="PROTEIN, PUTATIVE-RELATED"/>
    <property type="match status" value="1"/>
</dbReference>
<proteinExistence type="predicted"/>
<accession>A0A0C2Y2R7</accession>
<dbReference type="STRING" id="686832.A0A0C2Y2R7"/>
<dbReference type="InterPro" id="IPR038955">
    <property type="entry name" value="PriA/CPL1_fungi"/>
</dbReference>
<evidence type="ECO:0000313" key="2">
    <source>
        <dbReference type="EMBL" id="KIM44098.1"/>
    </source>
</evidence>
<sequence length="172" mass="18385">IKNCQYPPHSVPFCRESDPCGFECCDGYAEFSPSPAKNPKTCVCPKPYIVCNGHCGLYKACPSAGYQKRAVTGNRHLQCAPGMTACPIVGRAHSWECVDTENDLESCGGCVVSSSLTHQADGVDCTAIQGSSDVSCFRGQCVVHQCEPGYEPNALEDACVEAPSDVLFSYSQ</sequence>
<feature type="domain" description="Protein CPL1-like" evidence="1">
    <location>
        <begin position="95"/>
        <end position="160"/>
    </location>
</feature>
<dbReference type="HOGENOM" id="CLU_063728_1_0_1"/>
<feature type="non-terminal residue" evidence="2">
    <location>
        <position position="1"/>
    </location>
</feature>
<dbReference type="OrthoDB" id="439917at2759"/>
<name>A0A0C2Y2R7_HEBCY</name>
<protein>
    <recommendedName>
        <fullName evidence="1">Protein CPL1-like domain-containing protein</fullName>
    </recommendedName>
</protein>
<dbReference type="Pfam" id="PF21671">
    <property type="entry name" value="CPL1-like"/>
    <property type="match status" value="1"/>
</dbReference>